<organism evidence="2 5">
    <name type="scientific">Halanaeroarchaeum sulfurireducens</name>
    <dbReference type="NCBI Taxonomy" id="1604004"/>
    <lineage>
        <taxon>Archaea</taxon>
        <taxon>Methanobacteriati</taxon>
        <taxon>Methanobacteriota</taxon>
        <taxon>Stenosarchaea group</taxon>
        <taxon>Halobacteria</taxon>
        <taxon>Halobacteriales</taxon>
        <taxon>Halobacteriaceae</taxon>
        <taxon>Halanaeroarchaeum</taxon>
    </lineage>
</organism>
<proteinExistence type="predicted"/>
<sequence>MSDWHEDTEQLLYAGEEVLARAGQGSASVVVTSHRLLAFTPGHEGANFHAVDRPNVEGVDVETTGTRRLATAGAKVLLGGLVAIVVGVLVDFGALAASVPSPGADVPAAGGILGLLDGFRTALALADGVLFAVGGLLALAGAGAIGAYWLTRRRNVIVAVAGTEDLRLPDDGFSADDLKRLESALERR</sequence>
<dbReference type="KEGG" id="hsf:HLASA_2189"/>
<dbReference type="OrthoDB" id="222505at2157"/>
<dbReference type="GeneID" id="26011519"/>
<keyword evidence="1" id="KW-1133">Transmembrane helix</keyword>
<dbReference type="EMBL" id="CP011564">
    <property type="protein sequence ID" value="ALG83058.1"/>
    <property type="molecule type" value="Genomic_DNA"/>
</dbReference>
<gene>
    <name evidence="3" type="ORF">HLASA_2189</name>
    <name evidence="2" type="ORF">HLASF_2155</name>
</gene>
<name>A0A0F7PBR4_9EURY</name>
<protein>
    <submittedName>
        <fullName evidence="2">Uncharacterized protein</fullName>
    </submittedName>
</protein>
<dbReference type="KEGG" id="hsu:HLASF_2155"/>
<dbReference type="Proteomes" id="UP000060390">
    <property type="component" value="Chromosome"/>
</dbReference>
<evidence type="ECO:0000313" key="2">
    <source>
        <dbReference type="EMBL" id="AKH98616.1"/>
    </source>
</evidence>
<dbReference type="AlphaFoldDB" id="A0A0F7PBR4"/>
<reference evidence="3 4" key="3">
    <citation type="journal article" date="2016" name="Stand. Genomic Sci.">
        <title>Complete genome sequence of 'Halanaeroarchaeum sulfurireducens' M27-SA2, a sulfur-reducing and acetate-oxidizing haloarchaeon from the deep-sea hypersaline anoxic lake Medee.</title>
        <authorList>
            <person name="Messina E."/>
            <person name="Sorokin D.Y."/>
            <person name="Kublanov I.V."/>
            <person name="Toshchakov S."/>
            <person name="Lopatina A."/>
            <person name="Arcadi E."/>
            <person name="Smedile F."/>
            <person name="La Spada G."/>
            <person name="La Cono V."/>
            <person name="Yakimov M.M."/>
        </authorList>
    </citation>
    <scope>NUCLEOTIDE SEQUENCE [LARGE SCALE GENOMIC DNA]</scope>
    <source>
        <strain evidence="3 4">M27-SA2</strain>
    </source>
</reference>
<evidence type="ECO:0000313" key="3">
    <source>
        <dbReference type="EMBL" id="ALG83058.1"/>
    </source>
</evidence>
<accession>A0A0F7PBR4</accession>
<reference evidence="4" key="2">
    <citation type="submission" date="2015-05" db="EMBL/GenBank/DDBJ databases">
        <title>Complete genome sequence of Halanaeroarchaeum sulfurireducens type strain M27-SA2, a sulfate-reducer haloarchaeon from marine anoxic lake Medee.</title>
        <authorList>
            <person name="Messina E."/>
            <person name="Kublanov I.V."/>
            <person name="Toshchakov S."/>
            <person name="Arcadi E."/>
            <person name="La Spada G."/>
            <person name="La Cono V."/>
            <person name="Yakimov M.M."/>
        </authorList>
    </citation>
    <scope>NUCLEOTIDE SEQUENCE [LARGE SCALE GENOMIC DNA]</scope>
    <source>
        <strain evidence="4">M27-SA2</strain>
    </source>
</reference>
<feature type="transmembrane region" description="Helical" evidence="1">
    <location>
        <begin position="129"/>
        <end position="150"/>
    </location>
</feature>
<dbReference type="EMBL" id="CP008874">
    <property type="protein sequence ID" value="AKH98616.1"/>
    <property type="molecule type" value="Genomic_DNA"/>
</dbReference>
<dbReference type="STRING" id="1604004.HLASA_2189"/>
<keyword evidence="1" id="KW-0472">Membrane</keyword>
<evidence type="ECO:0000313" key="5">
    <source>
        <dbReference type="Proteomes" id="UP000069906"/>
    </source>
</evidence>
<keyword evidence="5" id="KW-1185">Reference proteome</keyword>
<evidence type="ECO:0000256" key="1">
    <source>
        <dbReference type="SAM" id="Phobius"/>
    </source>
</evidence>
<evidence type="ECO:0000313" key="4">
    <source>
        <dbReference type="Proteomes" id="UP000060390"/>
    </source>
</evidence>
<feature type="transmembrane region" description="Helical" evidence="1">
    <location>
        <begin position="76"/>
        <end position="97"/>
    </location>
</feature>
<keyword evidence="1" id="KW-0812">Transmembrane</keyword>
<reference evidence="2 5" key="1">
    <citation type="journal article" date="2015" name="ISME J.">
        <title>Elemental sulfur and acetate can support life of a novel strictly anaerobic haloarchaeon.</title>
        <authorList>
            <person name="Sorokin D.Y."/>
            <person name="Kublanov I.V."/>
            <person name="Gavrilov S.N."/>
            <person name="Rojo D."/>
            <person name="Roman P."/>
            <person name="Golyshin P.N."/>
            <person name="Slepak V.Z."/>
            <person name="Smedile F."/>
            <person name="Ferrer M."/>
            <person name="Messina E."/>
            <person name="La Cono V."/>
            <person name="Yakimov M.M."/>
        </authorList>
    </citation>
    <scope>NUCLEOTIDE SEQUENCE [LARGE SCALE GENOMIC DNA]</scope>
    <source>
        <strain evidence="2 5">HSR2</strain>
    </source>
</reference>
<dbReference type="HOGENOM" id="CLU_090552_1_0_2"/>
<dbReference type="RefSeq" id="WP_050049261.1">
    <property type="nucleotide sequence ID" value="NZ_CP008874.1"/>
</dbReference>
<dbReference type="Proteomes" id="UP000069906">
    <property type="component" value="Chromosome"/>
</dbReference>